<comment type="caution">
    <text evidence="1">The sequence shown here is derived from an EMBL/GenBank/DDBJ whole genome shotgun (WGS) entry which is preliminary data.</text>
</comment>
<dbReference type="OrthoDB" id="6309046at2"/>
<dbReference type="RefSeq" id="WP_038192277.1">
    <property type="nucleotide sequence ID" value="NZ_JRWP01000043.1"/>
</dbReference>
<dbReference type="AlphaFoldDB" id="A0A0A5HVQ8"/>
<gene>
    <name evidence="1" type="ORF">NM06_16640</name>
</gene>
<organism evidence="1 2">
    <name type="scientific">Photobacterium sp. (strain ATCC 43367)</name>
    <dbReference type="NCBI Taxonomy" id="379097"/>
    <lineage>
        <taxon>Bacteria</taxon>
        <taxon>Pseudomonadati</taxon>
        <taxon>Pseudomonadota</taxon>
        <taxon>Gammaproteobacteria</taxon>
        <taxon>Vibrionales</taxon>
        <taxon>Vibrionaceae</taxon>
        <taxon>Vibrio</taxon>
        <taxon>Vibrio oreintalis group</taxon>
    </lineage>
</organism>
<sequence>MNVINATGDVHQNMWALGMPTEGSKFYTFIVPRPGVNSTAIVDAGKAVNALFKHMDSSYLEEV</sequence>
<dbReference type="EMBL" id="JRWP01000043">
    <property type="protein sequence ID" value="KGY07586.1"/>
    <property type="molecule type" value="Genomic_DNA"/>
</dbReference>
<dbReference type="Proteomes" id="UP000030451">
    <property type="component" value="Unassembled WGS sequence"/>
</dbReference>
<proteinExistence type="predicted"/>
<reference evidence="1 2" key="1">
    <citation type="submission" date="2014-10" db="EMBL/GenBank/DDBJ databases">
        <title>Genome sequencing of Vibrio sinaloensis T08.</title>
        <authorList>
            <person name="Chan K.-G."/>
            <person name="Mohamad N.I."/>
        </authorList>
    </citation>
    <scope>NUCLEOTIDE SEQUENCE [LARGE SCALE GENOMIC DNA]</scope>
    <source>
        <strain evidence="1 2">T08</strain>
    </source>
</reference>
<accession>A0A0A5HVQ8</accession>
<evidence type="ECO:0000313" key="2">
    <source>
        <dbReference type="Proteomes" id="UP000030451"/>
    </source>
</evidence>
<evidence type="ECO:0000313" key="1">
    <source>
        <dbReference type="EMBL" id="KGY07586.1"/>
    </source>
</evidence>
<name>A0A0A5HVQ8_PHOS4</name>
<protein>
    <submittedName>
        <fullName evidence="1">Uncharacterized protein</fullName>
    </submittedName>
</protein>